<organism evidence="2 3">
    <name type="scientific">Enterocloster aldenensis</name>
    <dbReference type="NCBI Taxonomy" id="358742"/>
    <lineage>
        <taxon>Bacteria</taxon>
        <taxon>Bacillati</taxon>
        <taxon>Bacillota</taxon>
        <taxon>Clostridia</taxon>
        <taxon>Lachnospirales</taxon>
        <taxon>Lachnospiraceae</taxon>
        <taxon>Enterocloster</taxon>
    </lineage>
</organism>
<dbReference type="EMBL" id="JAKNGE010000015">
    <property type="protein sequence ID" value="MCG4746405.1"/>
    <property type="molecule type" value="Genomic_DNA"/>
</dbReference>
<feature type="transmembrane region" description="Helical" evidence="1">
    <location>
        <begin position="72"/>
        <end position="89"/>
    </location>
</feature>
<gene>
    <name evidence="2" type="ORF">L0N08_13360</name>
</gene>
<keyword evidence="1" id="KW-0472">Membrane</keyword>
<dbReference type="Proteomes" id="UP001299608">
    <property type="component" value="Unassembled WGS sequence"/>
</dbReference>
<proteinExistence type="predicted"/>
<evidence type="ECO:0000313" key="2">
    <source>
        <dbReference type="EMBL" id="MCG4746405.1"/>
    </source>
</evidence>
<evidence type="ECO:0000313" key="3">
    <source>
        <dbReference type="Proteomes" id="UP001299608"/>
    </source>
</evidence>
<dbReference type="AlphaFoldDB" id="A0AAW5BQD1"/>
<name>A0AAW5BQD1_9FIRM</name>
<reference evidence="2" key="1">
    <citation type="submission" date="2022-01" db="EMBL/GenBank/DDBJ databases">
        <title>Collection of gut derived symbiotic bacterial strains cultured from healthy donors.</title>
        <authorList>
            <person name="Lin H."/>
            <person name="Kohout C."/>
            <person name="Waligurski E."/>
            <person name="Pamer E.G."/>
        </authorList>
    </citation>
    <scope>NUCLEOTIDE SEQUENCE</scope>
    <source>
        <strain evidence="2">DFI.6.55</strain>
    </source>
</reference>
<keyword evidence="1" id="KW-1133">Transmembrane helix</keyword>
<accession>A0AAW5BQD1</accession>
<evidence type="ECO:0000256" key="1">
    <source>
        <dbReference type="SAM" id="Phobius"/>
    </source>
</evidence>
<protein>
    <submittedName>
        <fullName evidence="2">Uncharacterized protein</fullName>
    </submittedName>
</protein>
<comment type="caution">
    <text evidence="2">The sequence shown here is derived from an EMBL/GenBank/DDBJ whole genome shotgun (WGS) entry which is preliminary data.</text>
</comment>
<sequence length="98" mass="11016">MMDLLYMFMGALCLAEGIALFTGKDFLMFVGSTKKEDYDLDKVFRVEKWVFTADAACSFGVGANRLPGTVEAILLAVFGATLFIHVYVFKSRKFRSHE</sequence>
<keyword evidence="1" id="KW-0812">Transmembrane</keyword>